<dbReference type="Gene3D" id="2.30.29.30">
    <property type="entry name" value="Pleckstrin-homology domain (PH domain)/Phosphotyrosine-binding domain (PTB)"/>
    <property type="match status" value="1"/>
</dbReference>
<evidence type="ECO:0000256" key="2">
    <source>
        <dbReference type="ARBA" id="ARBA00022490"/>
    </source>
</evidence>
<name>A0A261Y880_9FUNG</name>
<protein>
    <recommendedName>
        <fullName evidence="4">DH domain-containing protein</fullName>
    </recommendedName>
</protein>
<proteinExistence type="predicted"/>
<dbReference type="GO" id="GO:0005085">
    <property type="term" value="F:guanyl-nucleotide exchange factor activity"/>
    <property type="evidence" value="ECO:0007669"/>
    <property type="project" value="InterPro"/>
</dbReference>
<dbReference type="Gene3D" id="1.20.900.10">
    <property type="entry name" value="Dbl homology (DH) domain"/>
    <property type="match status" value="1"/>
</dbReference>
<dbReference type="PANTHER" id="PTHR46006:SF6">
    <property type="entry name" value="INTERSECTIN-2 ISOFORM X1"/>
    <property type="match status" value="1"/>
</dbReference>
<keyword evidence="6" id="KW-1185">Reference proteome</keyword>
<feature type="region of interest" description="Disordered" evidence="3">
    <location>
        <begin position="1"/>
        <end position="59"/>
    </location>
</feature>
<comment type="subcellular location">
    <subcellularLocation>
        <location evidence="1">Cytoplasm</location>
    </subcellularLocation>
</comment>
<keyword evidence="2" id="KW-0963">Cytoplasm</keyword>
<dbReference type="CDD" id="cd00821">
    <property type="entry name" value="PH"/>
    <property type="match status" value="1"/>
</dbReference>
<dbReference type="SUPFAM" id="SSF50729">
    <property type="entry name" value="PH domain-like"/>
    <property type="match status" value="1"/>
</dbReference>
<evidence type="ECO:0000256" key="3">
    <source>
        <dbReference type="SAM" id="MobiDB-lite"/>
    </source>
</evidence>
<dbReference type="Pfam" id="PF00621">
    <property type="entry name" value="RhoGEF"/>
    <property type="match status" value="1"/>
</dbReference>
<evidence type="ECO:0000313" key="6">
    <source>
        <dbReference type="Proteomes" id="UP000242875"/>
    </source>
</evidence>
<comment type="caution">
    <text evidence="5">The sequence shown here is derived from an EMBL/GenBank/DDBJ whole genome shotgun (WGS) entry which is preliminary data.</text>
</comment>
<dbReference type="SMART" id="SM00325">
    <property type="entry name" value="RhoGEF"/>
    <property type="match status" value="1"/>
</dbReference>
<dbReference type="EMBL" id="MVBO01000002">
    <property type="protein sequence ID" value="OZJ06674.1"/>
    <property type="molecule type" value="Genomic_DNA"/>
</dbReference>
<gene>
    <name evidence="5" type="ORF">BZG36_00337</name>
</gene>
<dbReference type="PROSITE" id="PS50010">
    <property type="entry name" value="DH_2"/>
    <property type="match status" value="1"/>
</dbReference>
<dbReference type="CDD" id="cd00160">
    <property type="entry name" value="RhoGEF"/>
    <property type="match status" value="1"/>
</dbReference>
<dbReference type="AlphaFoldDB" id="A0A261Y880"/>
<dbReference type="InterPro" id="IPR011993">
    <property type="entry name" value="PH-like_dom_sf"/>
</dbReference>
<dbReference type="InterPro" id="IPR051480">
    <property type="entry name" value="Endocytic_GEF_Adapter"/>
</dbReference>
<dbReference type="PANTHER" id="PTHR46006">
    <property type="entry name" value="RHO GUANINE NUCLEOTIDE EXCHANGE FACTOR AT 64C, ISOFORM A"/>
    <property type="match status" value="1"/>
</dbReference>
<feature type="compositionally biased region" description="Low complexity" evidence="3">
    <location>
        <begin position="334"/>
        <end position="348"/>
    </location>
</feature>
<evidence type="ECO:0000259" key="4">
    <source>
        <dbReference type="PROSITE" id="PS50010"/>
    </source>
</evidence>
<sequence length="554" mass="62491">MPSSPLWRNKSVSYKDKVRRRPQLKRASSSAGDAPNVGDPSRFMAVGDDGSGQRSAGAASITHHMAVPFPNWRDGVSDETIKRLRLSKAQIKQQELMYEIIETEETYLEDLKLVYQVFIKPCRAAEIMLPKKIRMLFSNVNSIIMFHQPLLLSLRERQDSQRPLLSGIADIYLSELDGFTLYMTYLINFEQAVALLDAALTDPKDALGDFLRRQVASPQCRRLTLQAFLLKPVQRLAKYPLIFKNLKECYPTTSREACENGQLVEQMDAIIRSIQDAQLEEQAFCDLESLANRIKGLQKYPDFTLARRGRKLRLEGEVFLSSTSRQPKPPPKSPSSSSSSLNQSPRTPTSQCLSPLPTEYFTEKIKPSAIKTAISQEVADNKPINGNVHLFLFDDILLITKRSSESMPGIQQPIYKLLSPPCRVTFVQRELPSKEGAKEQPISPINFTIVHSNNQTLSLIPQTLESRQAWHNALVAAIAGHTNRQKDKNMAQCQIPQCSVLNSIQEFRMSLDDLIPTPMQFKVEKKAARIAAAREAMWHASRRMEPLDGLKVGE</sequence>
<dbReference type="InterPro" id="IPR000219">
    <property type="entry name" value="DH_dom"/>
</dbReference>
<dbReference type="GO" id="GO:0005737">
    <property type="term" value="C:cytoplasm"/>
    <property type="evidence" value="ECO:0007669"/>
    <property type="project" value="UniProtKB-SubCell"/>
</dbReference>
<accession>A0A261Y880</accession>
<evidence type="ECO:0000256" key="1">
    <source>
        <dbReference type="ARBA" id="ARBA00004496"/>
    </source>
</evidence>
<dbReference type="GO" id="GO:0035025">
    <property type="term" value="P:positive regulation of Rho protein signal transduction"/>
    <property type="evidence" value="ECO:0007669"/>
    <property type="project" value="TreeGrafter"/>
</dbReference>
<dbReference type="SUPFAM" id="SSF48065">
    <property type="entry name" value="DBL homology domain (DH-domain)"/>
    <property type="match status" value="1"/>
</dbReference>
<dbReference type="OrthoDB" id="1716625at2759"/>
<evidence type="ECO:0000313" key="5">
    <source>
        <dbReference type="EMBL" id="OZJ06674.1"/>
    </source>
</evidence>
<reference evidence="5 6" key="1">
    <citation type="journal article" date="2017" name="Mycologia">
        <title>Bifiguratus adelaidae, gen. et sp. nov., a new member of Mucoromycotina in endophytic and soil-dwelling habitats.</title>
        <authorList>
            <person name="Torres-Cruz T.J."/>
            <person name="Billingsley Tobias T.L."/>
            <person name="Almatruk M."/>
            <person name="Hesse C."/>
            <person name="Kuske C.R."/>
            <person name="Desiro A."/>
            <person name="Benucci G.M."/>
            <person name="Bonito G."/>
            <person name="Stajich J.E."/>
            <person name="Dunlap C."/>
            <person name="Arnold A.E."/>
            <person name="Porras-Alfaro A."/>
        </authorList>
    </citation>
    <scope>NUCLEOTIDE SEQUENCE [LARGE SCALE GENOMIC DNA]</scope>
    <source>
        <strain evidence="5 6">AZ0501</strain>
    </source>
</reference>
<organism evidence="5 6">
    <name type="scientific">Bifiguratus adelaidae</name>
    <dbReference type="NCBI Taxonomy" id="1938954"/>
    <lineage>
        <taxon>Eukaryota</taxon>
        <taxon>Fungi</taxon>
        <taxon>Fungi incertae sedis</taxon>
        <taxon>Mucoromycota</taxon>
        <taxon>Mucoromycotina</taxon>
        <taxon>Endogonomycetes</taxon>
        <taxon>Endogonales</taxon>
        <taxon>Endogonales incertae sedis</taxon>
        <taxon>Bifiguratus</taxon>
    </lineage>
</organism>
<feature type="region of interest" description="Disordered" evidence="3">
    <location>
        <begin position="318"/>
        <end position="355"/>
    </location>
</feature>
<dbReference type="Proteomes" id="UP000242875">
    <property type="component" value="Unassembled WGS sequence"/>
</dbReference>
<dbReference type="InterPro" id="IPR035899">
    <property type="entry name" value="DBL_dom_sf"/>
</dbReference>
<feature type="domain" description="DH" evidence="4">
    <location>
        <begin position="92"/>
        <end position="277"/>
    </location>
</feature>